<name>A0ABW8Z9H9_9BURK</name>
<keyword evidence="2" id="KW-1185">Reference proteome</keyword>
<comment type="caution">
    <text evidence="1">The sequence shown here is derived from an EMBL/GenBank/DDBJ whole genome shotgun (WGS) entry which is preliminary data.</text>
</comment>
<dbReference type="RefSeq" id="WP_408168867.1">
    <property type="nucleotide sequence ID" value="NZ_JAQQFR010000009.1"/>
</dbReference>
<protein>
    <submittedName>
        <fullName evidence="1">Uncharacterized protein</fullName>
    </submittedName>
</protein>
<evidence type="ECO:0000313" key="1">
    <source>
        <dbReference type="EMBL" id="MFL9879777.1"/>
    </source>
</evidence>
<accession>A0ABW8Z9H9</accession>
<evidence type="ECO:0000313" key="2">
    <source>
        <dbReference type="Proteomes" id="UP001629214"/>
    </source>
</evidence>
<organism evidence="1 2">
    <name type="scientific">Herbaspirillum rhizosphaerae</name>
    <dbReference type="NCBI Taxonomy" id="346179"/>
    <lineage>
        <taxon>Bacteria</taxon>
        <taxon>Pseudomonadati</taxon>
        <taxon>Pseudomonadota</taxon>
        <taxon>Betaproteobacteria</taxon>
        <taxon>Burkholderiales</taxon>
        <taxon>Oxalobacteraceae</taxon>
        <taxon>Herbaspirillum</taxon>
    </lineage>
</organism>
<reference evidence="1 2" key="1">
    <citation type="journal article" date="2024" name="Chem. Sci.">
        <title>Discovery of megapolipeptins by genome mining of a Burkholderiales bacteria collection.</title>
        <authorList>
            <person name="Paulo B.S."/>
            <person name="Recchia M.J.J."/>
            <person name="Lee S."/>
            <person name="Fergusson C.H."/>
            <person name="Romanowski S.B."/>
            <person name="Hernandez A."/>
            <person name="Krull N."/>
            <person name="Liu D.Y."/>
            <person name="Cavanagh H."/>
            <person name="Bos A."/>
            <person name="Gray C.A."/>
            <person name="Murphy B.T."/>
            <person name="Linington R.G."/>
            <person name="Eustaquio A.S."/>
        </authorList>
    </citation>
    <scope>NUCLEOTIDE SEQUENCE [LARGE SCALE GENOMIC DNA]</scope>
    <source>
        <strain evidence="1 2">RL21-008-BIB-B</strain>
    </source>
</reference>
<sequence length="374" mass="43284">MALKFINPFNGNPTKIRLTEFFLFHPHTYLDIAGHSISRTFKLMGKESLLKRLDAIKPEDKVSPDRMRSLIAEIMDVSKAPEELRKKFSEELERAIENEERGESSHESMGMYEAMVAGFNPPGRALGATQEFLLKIERESRAALALMHKRRFADAAQEILKNKFFAPFLWEGIRDALERVTDFGTLLLLRASVAMEVFLAVMVIYESEYEAAAGRDDPSCMLDVWPTVGLQAKNPFGMLFEWTKRESGVSTQRAFLDHKALKEVEMDELRLKRWSSGTHQPRKEWLDCVAAGLWGNAEHPEFQMRLGYAQQVNFLGHFYHLLVARLPGEMTVSQAQEAYPWPNFPYEYADFASWGRSRYPFWRDYARDYRAKFK</sequence>
<proteinExistence type="predicted"/>
<dbReference type="EMBL" id="JAQQFR010000009">
    <property type="protein sequence ID" value="MFL9879777.1"/>
    <property type="molecule type" value="Genomic_DNA"/>
</dbReference>
<gene>
    <name evidence="1" type="ORF">PQR63_15360</name>
</gene>
<dbReference type="Proteomes" id="UP001629214">
    <property type="component" value="Unassembled WGS sequence"/>
</dbReference>